<keyword evidence="2 4" id="KW-0238">DNA-binding</keyword>
<dbReference type="SUPFAM" id="SSF48498">
    <property type="entry name" value="Tetracyclin repressor-like, C-terminal domain"/>
    <property type="match status" value="1"/>
</dbReference>
<dbReference type="InterPro" id="IPR009057">
    <property type="entry name" value="Homeodomain-like_sf"/>
</dbReference>
<organism evidence="6 7">
    <name type="scientific">Porticoccus litoralis</name>
    <dbReference type="NCBI Taxonomy" id="434086"/>
    <lineage>
        <taxon>Bacteria</taxon>
        <taxon>Pseudomonadati</taxon>
        <taxon>Pseudomonadota</taxon>
        <taxon>Gammaproteobacteria</taxon>
        <taxon>Cellvibrionales</taxon>
        <taxon>Porticoccaceae</taxon>
        <taxon>Porticoccus</taxon>
    </lineage>
</organism>
<evidence type="ECO:0000256" key="4">
    <source>
        <dbReference type="PROSITE-ProRule" id="PRU00335"/>
    </source>
</evidence>
<keyword evidence="7" id="KW-1185">Reference proteome</keyword>
<keyword evidence="3" id="KW-0804">Transcription</keyword>
<dbReference type="PANTHER" id="PTHR47506:SF10">
    <property type="entry name" value="TRANSCRIPTIONAL REGULATORY PROTEIN"/>
    <property type="match status" value="1"/>
</dbReference>
<gene>
    <name evidence="6" type="ORF">Q8A57_10870</name>
</gene>
<dbReference type="Pfam" id="PF00440">
    <property type="entry name" value="TetR_N"/>
    <property type="match status" value="1"/>
</dbReference>
<evidence type="ECO:0000256" key="2">
    <source>
        <dbReference type="ARBA" id="ARBA00023125"/>
    </source>
</evidence>
<sequence>MNQGRPKEFDTDRALELATQQFWKVGYSATSLQDLLKVMRLSKSSLYQTFGSKQQLFIQCLNHYEQSMASRLEQKLVESDSAVGFLREFLEEIVAEAAARGPRKGCLLVNTANELSQRDPQIKVVVSDGANHFIAIFRRAIELAVERGEMLAPASISSLASFYFSGVSGLRTMVKAGVSQEELHPVVNLIMEKFN</sequence>
<dbReference type="PROSITE" id="PS50977">
    <property type="entry name" value="HTH_TETR_2"/>
    <property type="match status" value="1"/>
</dbReference>
<keyword evidence="1" id="KW-0805">Transcription regulation</keyword>
<feature type="domain" description="HTH tetR-type" evidence="5">
    <location>
        <begin position="8"/>
        <end position="68"/>
    </location>
</feature>
<protein>
    <submittedName>
        <fullName evidence="6">TetR/AcrR family transcriptional regulator</fullName>
    </submittedName>
</protein>
<evidence type="ECO:0000256" key="1">
    <source>
        <dbReference type="ARBA" id="ARBA00023015"/>
    </source>
</evidence>
<dbReference type="GO" id="GO:0003677">
    <property type="term" value="F:DNA binding"/>
    <property type="evidence" value="ECO:0007669"/>
    <property type="project" value="UniProtKB-UniRule"/>
</dbReference>
<dbReference type="Pfam" id="PF16925">
    <property type="entry name" value="TetR_C_13"/>
    <property type="match status" value="1"/>
</dbReference>
<evidence type="ECO:0000256" key="3">
    <source>
        <dbReference type="ARBA" id="ARBA00023163"/>
    </source>
</evidence>
<reference evidence="6" key="1">
    <citation type="journal article" date="2010" name="Int. J. Syst. Evol. Microbiol.">
        <title>Porticoccus litoralis gen. nov., sp. nov., a gammaproteobacterium isolated from the Yellow Sea.</title>
        <authorList>
            <person name="Oh H.M."/>
            <person name="Kim H."/>
            <person name="Kim K.M."/>
            <person name="Min G.S."/>
            <person name="Cho J.C."/>
        </authorList>
    </citation>
    <scope>NUCLEOTIDE SEQUENCE</scope>
    <source>
        <strain evidence="6">DSM 25064</strain>
    </source>
</reference>
<dbReference type="AlphaFoldDB" id="A0AAW8B8R4"/>
<dbReference type="Gene3D" id="1.10.10.60">
    <property type="entry name" value="Homeodomain-like"/>
    <property type="match status" value="1"/>
</dbReference>
<dbReference type="EMBL" id="JAUUUU010000007">
    <property type="protein sequence ID" value="MDP1521471.1"/>
    <property type="molecule type" value="Genomic_DNA"/>
</dbReference>
<feature type="DNA-binding region" description="H-T-H motif" evidence="4">
    <location>
        <begin position="31"/>
        <end position="50"/>
    </location>
</feature>
<evidence type="ECO:0000259" key="5">
    <source>
        <dbReference type="PROSITE" id="PS50977"/>
    </source>
</evidence>
<dbReference type="RefSeq" id="WP_305171135.1">
    <property type="nucleotide sequence ID" value="NZ_JAUUUU010000007.1"/>
</dbReference>
<dbReference type="InterPro" id="IPR011075">
    <property type="entry name" value="TetR_C"/>
</dbReference>
<comment type="caution">
    <text evidence="6">The sequence shown here is derived from an EMBL/GenBank/DDBJ whole genome shotgun (WGS) entry which is preliminary data.</text>
</comment>
<evidence type="ECO:0000313" key="7">
    <source>
        <dbReference type="Proteomes" id="UP001178354"/>
    </source>
</evidence>
<dbReference type="SUPFAM" id="SSF46689">
    <property type="entry name" value="Homeodomain-like"/>
    <property type="match status" value="1"/>
</dbReference>
<dbReference type="InterPro" id="IPR001647">
    <property type="entry name" value="HTH_TetR"/>
</dbReference>
<dbReference type="Gene3D" id="1.10.357.10">
    <property type="entry name" value="Tetracycline Repressor, domain 2"/>
    <property type="match status" value="1"/>
</dbReference>
<proteinExistence type="predicted"/>
<name>A0AAW8B8R4_9GAMM</name>
<dbReference type="InterPro" id="IPR036271">
    <property type="entry name" value="Tet_transcr_reg_TetR-rel_C_sf"/>
</dbReference>
<dbReference type="Proteomes" id="UP001178354">
    <property type="component" value="Unassembled WGS sequence"/>
</dbReference>
<accession>A0AAW8B8R4</accession>
<reference evidence="6" key="2">
    <citation type="submission" date="2023-08" db="EMBL/GenBank/DDBJ databases">
        <authorList>
            <person name="Luo J."/>
        </authorList>
    </citation>
    <scope>NUCLEOTIDE SEQUENCE</scope>
    <source>
        <strain evidence="6">DSM 25064</strain>
    </source>
</reference>
<dbReference type="PANTHER" id="PTHR47506">
    <property type="entry name" value="TRANSCRIPTIONAL REGULATORY PROTEIN"/>
    <property type="match status" value="1"/>
</dbReference>
<evidence type="ECO:0000313" key="6">
    <source>
        <dbReference type="EMBL" id="MDP1521471.1"/>
    </source>
</evidence>